<feature type="transmembrane region" description="Helical" evidence="1">
    <location>
        <begin position="371"/>
        <end position="395"/>
    </location>
</feature>
<proteinExistence type="predicted"/>
<gene>
    <name evidence="2" type="ORF">SAMN02745941_02813</name>
</gene>
<dbReference type="EMBL" id="FQXU01000008">
    <property type="protein sequence ID" value="SHI22143.1"/>
    <property type="molecule type" value="Genomic_DNA"/>
</dbReference>
<dbReference type="Pfam" id="PF16949">
    <property type="entry name" value="ABC_tran_2"/>
    <property type="match status" value="1"/>
</dbReference>
<dbReference type="AlphaFoldDB" id="A0A1M5ZDR2"/>
<feature type="transmembrane region" description="Helical" evidence="1">
    <location>
        <begin position="115"/>
        <end position="138"/>
    </location>
</feature>
<reference evidence="2 3" key="1">
    <citation type="submission" date="2016-11" db="EMBL/GenBank/DDBJ databases">
        <authorList>
            <person name="Jaros S."/>
            <person name="Januszkiewicz K."/>
            <person name="Wedrychowicz H."/>
        </authorList>
    </citation>
    <scope>NUCLEOTIDE SEQUENCE [LARGE SCALE GENOMIC DNA]</scope>
    <source>
        <strain evidence="2 3">DSM 6191</strain>
    </source>
</reference>
<dbReference type="Proteomes" id="UP000184241">
    <property type="component" value="Unassembled WGS sequence"/>
</dbReference>
<organism evidence="2 3">
    <name type="scientific">Clostridium intestinale DSM 6191</name>
    <dbReference type="NCBI Taxonomy" id="1121320"/>
    <lineage>
        <taxon>Bacteria</taxon>
        <taxon>Bacillati</taxon>
        <taxon>Bacillota</taxon>
        <taxon>Clostridia</taxon>
        <taxon>Eubacteriales</taxon>
        <taxon>Clostridiaceae</taxon>
        <taxon>Clostridium</taxon>
    </lineage>
</organism>
<name>A0A1M5ZDR2_9CLOT</name>
<feature type="transmembrane region" description="Helical" evidence="1">
    <location>
        <begin position="446"/>
        <end position="469"/>
    </location>
</feature>
<evidence type="ECO:0000313" key="3">
    <source>
        <dbReference type="Proteomes" id="UP000184241"/>
    </source>
</evidence>
<feature type="transmembrane region" description="Helical" evidence="1">
    <location>
        <begin position="144"/>
        <end position="172"/>
    </location>
</feature>
<feature type="transmembrane region" description="Helical" evidence="1">
    <location>
        <begin position="518"/>
        <end position="539"/>
    </location>
</feature>
<evidence type="ECO:0000256" key="1">
    <source>
        <dbReference type="SAM" id="Phobius"/>
    </source>
</evidence>
<dbReference type="InterPro" id="IPR031599">
    <property type="entry name" value="ABC_tran_2"/>
</dbReference>
<feature type="transmembrane region" description="Helical" evidence="1">
    <location>
        <begin position="330"/>
        <end position="351"/>
    </location>
</feature>
<keyword evidence="1" id="KW-1133">Transmembrane helix</keyword>
<protein>
    <submittedName>
        <fullName evidence="2">ABC-2 type transport system permease protein</fullName>
    </submittedName>
</protein>
<accession>A0A1M5ZDR2</accession>
<feature type="transmembrane region" description="Helical" evidence="1">
    <location>
        <begin position="30"/>
        <end position="51"/>
    </location>
</feature>
<dbReference type="RefSeq" id="WP_073020353.1">
    <property type="nucleotide sequence ID" value="NZ_FQXU01000008.1"/>
</dbReference>
<keyword evidence="1" id="KW-0472">Membrane</keyword>
<sequence length="551" mass="60269">MNKLVTITKFFLRNFYESLTSNVKSGGQKALTIVAMGFILIMLAVPITLFVTVSYGVLDHFNQSELILGTLFNGASTIIFLFGIAGVMSIFYFNNDIEWILPLPIKASHIVIGKFLTLLVYEYIILSVIIPALIAYGVLSGSGIFYYITALIVYITIPVIPIAYGVILSFILMRFTNLSKYKDAFKVVTGLIGLFLGLGINFLGQRIGNGAMTMDNAQDIQEIFGQGSLLDKMNTVFINTKVSAYALSESGTSKGFINLGLLILIVSLVMIVLYVLAEKVYIKGVVGLSESSSTKKKLSNEEQKSLIKQNSALKAWIMREIKILFRTPSYIVNCISTLILPIIIFVIPMLSTGSGGIYQVSNFINSLDNKIIIVGIYMAFLAFSVSANSIAATSISREGRELLIIKYLPTDTRVKLFAKVIVGILLSSVTNIICSVALVVFKVDVYVILLSLLMGEVVITLISIIGVIVDSYSPKLYWENEQQAVKNNLNSLKVMGIGIVIGILGLVIFVAGNLISNVIGILGILIYLIILIGVSYKLLISKATKKVEKLE</sequence>
<feature type="transmembrane region" description="Helical" evidence="1">
    <location>
        <begin position="256"/>
        <end position="277"/>
    </location>
</feature>
<feature type="transmembrane region" description="Helical" evidence="1">
    <location>
        <begin position="184"/>
        <end position="204"/>
    </location>
</feature>
<feature type="transmembrane region" description="Helical" evidence="1">
    <location>
        <begin position="71"/>
        <end position="94"/>
    </location>
</feature>
<feature type="transmembrane region" description="Helical" evidence="1">
    <location>
        <begin position="416"/>
        <end position="440"/>
    </location>
</feature>
<keyword evidence="1" id="KW-0812">Transmembrane</keyword>
<feature type="transmembrane region" description="Helical" evidence="1">
    <location>
        <begin position="490"/>
        <end position="512"/>
    </location>
</feature>
<evidence type="ECO:0000313" key="2">
    <source>
        <dbReference type="EMBL" id="SHI22143.1"/>
    </source>
</evidence>